<dbReference type="PANTHER" id="PTHR37783:SF1">
    <property type="entry name" value="MEMBRANE PROTEIN, PUTATIVE (AFU_ORTHOLOGUE AFUA_1G04315)-RELATED"/>
    <property type="match status" value="1"/>
</dbReference>
<name>A0A2J6PKP9_9HELO</name>
<dbReference type="PANTHER" id="PTHR37783">
    <property type="entry name" value="MEMBRANE PROTEIN, PUTATIVE (AFU_ORTHOLOGUE AFUA_1G04315)-RELATED"/>
    <property type="match status" value="1"/>
</dbReference>
<dbReference type="EMBL" id="KZ613520">
    <property type="protein sequence ID" value="PMD14628.1"/>
    <property type="molecule type" value="Genomic_DNA"/>
</dbReference>
<proteinExistence type="predicted"/>
<reference evidence="2 3" key="1">
    <citation type="submission" date="2016-05" db="EMBL/GenBank/DDBJ databases">
        <title>A degradative enzymes factory behind the ericoid mycorrhizal symbiosis.</title>
        <authorList>
            <consortium name="DOE Joint Genome Institute"/>
            <person name="Martino E."/>
            <person name="Morin E."/>
            <person name="Grelet G."/>
            <person name="Kuo A."/>
            <person name="Kohler A."/>
            <person name="Daghino S."/>
            <person name="Barry K."/>
            <person name="Choi C."/>
            <person name="Cichocki N."/>
            <person name="Clum A."/>
            <person name="Copeland A."/>
            <person name="Hainaut M."/>
            <person name="Haridas S."/>
            <person name="Labutti K."/>
            <person name="Lindquist E."/>
            <person name="Lipzen A."/>
            <person name="Khouja H.-R."/>
            <person name="Murat C."/>
            <person name="Ohm R."/>
            <person name="Olson A."/>
            <person name="Spatafora J."/>
            <person name="Veneault-Fourrey C."/>
            <person name="Henrissat B."/>
            <person name="Grigoriev I."/>
            <person name="Martin F."/>
            <person name="Perotto S."/>
        </authorList>
    </citation>
    <scope>NUCLEOTIDE SEQUENCE [LARGE SCALE GENOMIC DNA]</scope>
    <source>
        <strain evidence="2 3">UAMH 7357</strain>
    </source>
</reference>
<dbReference type="InterPro" id="IPR019595">
    <property type="entry name" value="DUF2470"/>
</dbReference>
<gene>
    <name evidence="2" type="ORF">NA56DRAFT_368618</name>
</gene>
<dbReference type="InterPro" id="IPR037119">
    <property type="entry name" value="Haem_oxidase_HugZ-like_sf"/>
</dbReference>
<dbReference type="Pfam" id="PF10615">
    <property type="entry name" value="DUF2470"/>
    <property type="match status" value="1"/>
</dbReference>
<dbReference type="Proteomes" id="UP000235672">
    <property type="component" value="Unassembled WGS sequence"/>
</dbReference>
<feature type="domain" description="DUF2470" evidence="1">
    <location>
        <begin position="12"/>
        <end position="86"/>
    </location>
</feature>
<keyword evidence="3" id="KW-1185">Reference proteome</keyword>
<organism evidence="2 3">
    <name type="scientific">Hyaloscypha hepaticicola</name>
    <dbReference type="NCBI Taxonomy" id="2082293"/>
    <lineage>
        <taxon>Eukaryota</taxon>
        <taxon>Fungi</taxon>
        <taxon>Dikarya</taxon>
        <taxon>Ascomycota</taxon>
        <taxon>Pezizomycotina</taxon>
        <taxon>Leotiomycetes</taxon>
        <taxon>Helotiales</taxon>
        <taxon>Hyaloscyphaceae</taxon>
        <taxon>Hyaloscypha</taxon>
    </lineage>
</organism>
<protein>
    <recommendedName>
        <fullName evidence="1">DUF2470 domain-containing protein</fullName>
    </recommendedName>
</protein>
<dbReference type="AlphaFoldDB" id="A0A2J6PKP9"/>
<evidence type="ECO:0000313" key="3">
    <source>
        <dbReference type="Proteomes" id="UP000235672"/>
    </source>
</evidence>
<accession>A0A2J6PKP9</accession>
<evidence type="ECO:0000313" key="2">
    <source>
        <dbReference type="EMBL" id="PMD14628.1"/>
    </source>
</evidence>
<dbReference type="OrthoDB" id="5553410at2759"/>
<evidence type="ECO:0000259" key="1">
    <source>
        <dbReference type="Pfam" id="PF10615"/>
    </source>
</evidence>
<sequence length="226" mass="25778">MAEQASKDAAAKQRIIKHMNNDHADSLSIYLQHYSKLSASSARGATMTDISLSAMTIQITDGTTHTIPLKPPMSSFADARIRSVEMDREARSALDVSHIKLTTYLPPRKPEHVIVFALCSIAYINFATKHLMVPGTLFYDKVLPWWPGGQEGYLKTVGRVFWPMMAIHFTEAFLLDRLRLRKYGVQRGSSLWWKWIVSVFIEGWGSWKRIDAEVERKTKEAEKAQH</sequence>
<dbReference type="Gene3D" id="3.20.180.10">
    <property type="entry name" value="PNP-oxidase-like"/>
    <property type="match status" value="1"/>
</dbReference>